<dbReference type="NCBIfam" id="TIGR00195">
    <property type="entry name" value="exoDNase_III"/>
    <property type="match status" value="1"/>
</dbReference>
<keyword evidence="4 6" id="KW-0460">Magnesium</keyword>
<dbReference type="GO" id="GO:0005634">
    <property type="term" value="C:nucleus"/>
    <property type="evidence" value="ECO:0007669"/>
    <property type="project" value="TreeGrafter"/>
</dbReference>
<dbReference type="InterPro" id="IPR005135">
    <property type="entry name" value="Endo/exonuclease/phosphatase"/>
</dbReference>
<dbReference type="PANTHER" id="PTHR22748:SF6">
    <property type="entry name" value="DNA-(APURINIC OR APYRIMIDINIC SITE) ENDONUCLEASE"/>
    <property type="match status" value="1"/>
</dbReference>
<dbReference type="InterPro" id="IPR036691">
    <property type="entry name" value="Endo/exonu/phosph_ase_sf"/>
</dbReference>
<protein>
    <recommendedName>
        <fullName evidence="8">DNA-(apurinic or apyrimidinic site) endonuclease</fullName>
        <ecNumber evidence="8">3.1.-.-</ecNumber>
    </recommendedName>
</protein>
<comment type="similarity">
    <text evidence="1 8">Belongs to the DNA repair enzymes AP/ExoA family.</text>
</comment>
<evidence type="ECO:0000256" key="4">
    <source>
        <dbReference type="ARBA" id="ARBA00022842"/>
    </source>
</evidence>
<evidence type="ECO:0000313" key="12">
    <source>
        <dbReference type="Proteomes" id="UP000567179"/>
    </source>
</evidence>
<reference evidence="11 12" key="1">
    <citation type="journal article" date="2020" name="ISME J.">
        <title>Uncovering the hidden diversity of litter-decomposition mechanisms in mushroom-forming fungi.</title>
        <authorList>
            <person name="Floudas D."/>
            <person name="Bentzer J."/>
            <person name="Ahren D."/>
            <person name="Johansson T."/>
            <person name="Persson P."/>
            <person name="Tunlid A."/>
        </authorList>
    </citation>
    <scope>NUCLEOTIDE SEQUENCE [LARGE SCALE GENOMIC DNA]</scope>
    <source>
        <strain evidence="11 12">CBS 101986</strain>
    </source>
</reference>
<dbReference type="Proteomes" id="UP000567179">
    <property type="component" value="Unassembled WGS sequence"/>
</dbReference>
<evidence type="ECO:0000256" key="6">
    <source>
        <dbReference type="PIRSR" id="PIRSR604808-2"/>
    </source>
</evidence>
<feature type="active site" evidence="5">
    <location>
        <position position="209"/>
    </location>
</feature>
<dbReference type="EC" id="3.1.-.-" evidence="8"/>
<feature type="site" description="Important for catalytic activity" evidence="7">
    <location>
        <position position="327"/>
    </location>
</feature>
<dbReference type="CDD" id="cd09087">
    <property type="entry name" value="Ape1-like_AP-endo"/>
    <property type="match status" value="1"/>
</dbReference>
<evidence type="ECO:0000256" key="9">
    <source>
        <dbReference type="SAM" id="MobiDB-lite"/>
    </source>
</evidence>
<dbReference type="SUPFAM" id="SSF56219">
    <property type="entry name" value="DNase I-like"/>
    <property type="match status" value="1"/>
</dbReference>
<feature type="binding site" evidence="6">
    <location>
        <position position="107"/>
    </location>
    <ligand>
        <name>Mg(2+)</name>
        <dbReference type="ChEBI" id="CHEBI:18420"/>
        <label>1</label>
    </ligand>
</feature>
<evidence type="ECO:0000256" key="3">
    <source>
        <dbReference type="ARBA" id="ARBA00022801"/>
    </source>
</evidence>
<dbReference type="Gene3D" id="3.60.10.10">
    <property type="entry name" value="Endonuclease/exonuclease/phosphatase"/>
    <property type="match status" value="1"/>
</dbReference>
<feature type="binding site" evidence="6">
    <location>
        <position position="250"/>
    </location>
    <ligand>
        <name>Mg(2+)</name>
        <dbReference type="ChEBI" id="CHEBI:18420"/>
        <label>1</label>
    </ligand>
</feature>
<feature type="site" description="Interaction with DNA substrate" evidence="7">
    <location>
        <position position="354"/>
    </location>
</feature>
<dbReference type="GO" id="GO:0006284">
    <property type="term" value="P:base-excision repair"/>
    <property type="evidence" value="ECO:0007669"/>
    <property type="project" value="TreeGrafter"/>
</dbReference>
<sequence>MNTNPFLLRRLFTTLPLRSRRFAQSNYQIVSRFIANMPAAPSRTSSKRKVESDEDEPDHEESSQNTKKPRKGKASLPAPTQPTNKVMPVNIVIPPKHEGTVRIVAWNICGFAASSKKGFSHYVEAEDADILILTETKLQDPPANPSLTSRYPYQYWSAAAKKGYSGTAILSKHKALSVDYTIPGHPNPESIKGRIVTLEFPTSYVVGTYVVNAGAGLKTMPEKQLWQTHFYAYLRELDKRKPVIWAGDFNVAPTQLDITNHSTNWNKSAGYTEIETSAYKNFLSNPGNAEANKFSDLWRDLHPDTRAYSYFSYRFNCREKGIGWRLDGVVASERLKERVKMCEIRDEIYGASDHCPIVAEIEGPL</sequence>
<dbReference type="OrthoDB" id="498125at2759"/>
<keyword evidence="12" id="KW-1185">Reference proteome</keyword>
<feature type="binding site" evidence="6">
    <location>
        <position position="354"/>
    </location>
    <ligand>
        <name>Mg(2+)</name>
        <dbReference type="ChEBI" id="CHEBI:18420"/>
        <label>1</label>
    </ligand>
</feature>
<dbReference type="PROSITE" id="PS51435">
    <property type="entry name" value="AP_NUCLEASE_F1_4"/>
    <property type="match status" value="1"/>
</dbReference>
<dbReference type="GO" id="GO:0046872">
    <property type="term" value="F:metal ion binding"/>
    <property type="evidence" value="ECO:0007669"/>
    <property type="project" value="UniProtKB-KW"/>
</dbReference>
<dbReference type="GO" id="GO:0003906">
    <property type="term" value="F:DNA-(apurinic or apyrimidinic site) endonuclease activity"/>
    <property type="evidence" value="ECO:0007669"/>
    <property type="project" value="TreeGrafter"/>
</dbReference>
<name>A0A8H5FB44_9AGAR</name>
<keyword evidence="8" id="KW-0227">DNA damage</keyword>
<feature type="region of interest" description="Disordered" evidence="9">
    <location>
        <begin position="39"/>
        <end position="86"/>
    </location>
</feature>
<evidence type="ECO:0000256" key="2">
    <source>
        <dbReference type="ARBA" id="ARBA00022723"/>
    </source>
</evidence>
<feature type="domain" description="Endonuclease/exonuclease/phosphatase" evidence="10">
    <location>
        <begin position="105"/>
        <end position="354"/>
    </location>
</feature>
<dbReference type="AlphaFoldDB" id="A0A8H5FB44"/>
<keyword evidence="8" id="KW-0234">DNA repair</keyword>
<dbReference type="Pfam" id="PF03372">
    <property type="entry name" value="Exo_endo_phos"/>
    <property type="match status" value="1"/>
</dbReference>
<feature type="active site" description="Proton acceptor" evidence="5">
    <location>
        <position position="354"/>
    </location>
</feature>
<dbReference type="GO" id="GO:0008311">
    <property type="term" value="F:double-stranded DNA 3'-5' DNA exonuclease activity"/>
    <property type="evidence" value="ECO:0007669"/>
    <property type="project" value="TreeGrafter"/>
</dbReference>
<feature type="binding site" evidence="6">
    <location>
        <position position="353"/>
    </location>
    <ligand>
        <name>Mg(2+)</name>
        <dbReference type="ChEBI" id="CHEBI:18420"/>
        <label>1</label>
    </ligand>
</feature>
<feature type="binding site" evidence="6">
    <location>
        <position position="135"/>
    </location>
    <ligand>
        <name>Mg(2+)</name>
        <dbReference type="ChEBI" id="CHEBI:18420"/>
        <label>1</label>
    </ligand>
</feature>
<keyword evidence="3" id="KW-0378">Hydrolase</keyword>
<comment type="caution">
    <text evidence="11">The sequence shown here is derived from an EMBL/GenBank/DDBJ whole genome shotgun (WGS) entry which is preliminary data.</text>
</comment>
<evidence type="ECO:0000256" key="8">
    <source>
        <dbReference type="RuleBase" id="RU362131"/>
    </source>
</evidence>
<keyword evidence="6" id="KW-0464">Manganese</keyword>
<organism evidence="11 12">
    <name type="scientific">Psilocybe cf. subviscida</name>
    <dbReference type="NCBI Taxonomy" id="2480587"/>
    <lineage>
        <taxon>Eukaryota</taxon>
        <taxon>Fungi</taxon>
        <taxon>Dikarya</taxon>
        <taxon>Basidiomycota</taxon>
        <taxon>Agaricomycotina</taxon>
        <taxon>Agaricomycetes</taxon>
        <taxon>Agaricomycetidae</taxon>
        <taxon>Agaricales</taxon>
        <taxon>Agaricineae</taxon>
        <taxon>Strophariaceae</taxon>
        <taxon>Psilocybe</taxon>
    </lineage>
</organism>
<dbReference type="GO" id="GO:0008081">
    <property type="term" value="F:phosphoric diester hydrolase activity"/>
    <property type="evidence" value="ECO:0007669"/>
    <property type="project" value="TreeGrafter"/>
</dbReference>
<gene>
    <name evidence="11" type="ORF">D9619_005911</name>
</gene>
<evidence type="ECO:0000256" key="1">
    <source>
        <dbReference type="ARBA" id="ARBA00007092"/>
    </source>
</evidence>
<feature type="active site" description="Proton donor/acceptor" evidence="5">
    <location>
        <position position="248"/>
    </location>
</feature>
<evidence type="ECO:0000256" key="5">
    <source>
        <dbReference type="PIRSR" id="PIRSR604808-1"/>
    </source>
</evidence>
<comment type="cofactor">
    <cofactor evidence="6 8">
        <name>Mg(2+)</name>
        <dbReference type="ChEBI" id="CHEBI:18420"/>
    </cofactor>
    <cofactor evidence="6 8">
        <name>Mn(2+)</name>
        <dbReference type="ChEBI" id="CHEBI:29035"/>
    </cofactor>
    <text evidence="6 8">Probably binds two magnesium or manganese ions per subunit.</text>
</comment>
<keyword evidence="2 6" id="KW-0479">Metal-binding</keyword>
<evidence type="ECO:0000256" key="7">
    <source>
        <dbReference type="PIRSR" id="PIRSR604808-3"/>
    </source>
</evidence>
<dbReference type="PANTHER" id="PTHR22748">
    <property type="entry name" value="AP ENDONUCLEASE"/>
    <property type="match status" value="1"/>
</dbReference>
<feature type="binding site" evidence="6">
    <location>
        <position position="248"/>
    </location>
    <ligand>
        <name>Mg(2+)</name>
        <dbReference type="ChEBI" id="CHEBI:18420"/>
        <label>1</label>
    </ligand>
</feature>
<evidence type="ECO:0000313" key="11">
    <source>
        <dbReference type="EMBL" id="KAF5330475.1"/>
    </source>
</evidence>
<evidence type="ECO:0000259" key="10">
    <source>
        <dbReference type="Pfam" id="PF03372"/>
    </source>
</evidence>
<feature type="site" description="Transition state stabilizer" evidence="7">
    <location>
        <position position="250"/>
    </location>
</feature>
<dbReference type="EMBL" id="JAACJJ010000001">
    <property type="protein sequence ID" value="KAF5330475.1"/>
    <property type="molecule type" value="Genomic_DNA"/>
</dbReference>
<accession>A0A8H5FB44</accession>
<dbReference type="InterPro" id="IPR004808">
    <property type="entry name" value="AP_endonuc_1"/>
</dbReference>
<proteinExistence type="inferred from homology"/>
<dbReference type="NCBIfam" id="TIGR00633">
    <property type="entry name" value="xth"/>
    <property type="match status" value="1"/>
</dbReference>